<dbReference type="CDD" id="cd06261">
    <property type="entry name" value="TM_PBP2"/>
    <property type="match status" value="1"/>
</dbReference>
<dbReference type="InterPro" id="IPR035906">
    <property type="entry name" value="MetI-like_sf"/>
</dbReference>
<sequence>MEFSLHFASVFAESDLIIRGILLTIGLSSSAILLGSGLAILLVATRNLGNKFVRGCVDAYVELLRNTPFLIQLFMIFFGLPLMGVRMSGTQAALLAMTLNLSAYATEIIRAGVDSIHKSQIEAGLSLALSRIQVFRYVVLKPAIAKVWPSLSSQFVLMLLASSICSFISVPELSGAAAIVEQRTFRSFETYIVVTLSYLALALVLKLILIWLGHRLFHRKVVSILSTASKGGIA</sequence>
<comment type="similarity">
    <text evidence="2">Belongs to the binding-protein-dependent transport system permease family. HisMQ subfamily.</text>
</comment>
<keyword evidence="6 8" id="KW-1133">Transmembrane helix</keyword>
<dbReference type="PANTHER" id="PTHR30614:SF35">
    <property type="entry name" value="ABC TRANSPORTER PERMEASE PROTEIN"/>
    <property type="match status" value="1"/>
</dbReference>
<dbReference type="RefSeq" id="WP_188163314.1">
    <property type="nucleotide sequence ID" value="NZ_JACVVX010000001.1"/>
</dbReference>
<dbReference type="AlphaFoldDB" id="A0A8J6U4A1"/>
<gene>
    <name evidence="10" type="ORF">ICI42_04555</name>
</gene>
<dbReference type="GO" id="GO:0006865">
    <property type="term" value="P:amino acid transport"/>
    <property type="evidence" value="ECO:0007669"/>
    <property type="project" value="TreeGrafter"/>
</dbReference>
<keyword evidence="4" id="KW-1003">Cell membrane</keyword>
<accession>A0A8J6U4A1</accession>
<name>A0A8J6U4A1_9HYPH</name>
<feature type="domain" description="ABC transmembrane type-1" evidence="9">
    <location>
        <begin position="17"/>
        <end position="209"/>
    </location>
</feature>
<dbReference type="Gene3D" id="1.10.3720.10">
    <property type="entry name" value="MetI-like"/>
    <property type="match status" value="1"/>
</dbReference>
<comment type="subcellular location">
    <subcellularLocation>
        <location evidence="1">Cell inner membrane</location>
        <topology evidence="1">Multi-pass membrane protein</topology>
    </subcellularLocation>
    <subcellularLocation>
        <location evidence="8">Cell membrane</location>
        <topology evidence="8">Multi-pass membrane protein</topology>
    </subcellularLocation>
</comment>
<keyword evidence="5 8" id="KW-0812">Transmembrane</keyword>
<evidence type="ECO:0000256" key="4">
    <source>
        <dbReference type="ARBA" id="ARBA00022475"/>
    </source>
</evidence>
<keyword evidence="11" id="KW-1185">Reference proteome</keyword>
<dbReference type="Proteomes" id="UP000643405">
    <property type="component" value="Unassembled WGS sequence"/>
</dbReference>
<dbReference type="InterPro" id="IPR010065">
    <property type="entry name" value="AA_ABC_transptr_permease_3TM"/>
</dbReference>
<dbReference type="GO" id="GO:0043190">
    <property type="term" value="C:ATP-binding cassette (ABC) transporter complex"/>
    <property type="evidence" value="ECO:0007669"/>
    <property type="project" value="InterPro"/>
</dbReference>
<dbReference type="SUPFAM" id="SSF161098">
    <property type="entry name" value="MetI-like"/>
    <property type="match status" value="1"/>
</dbReference>
<feature type="transmembrane region" description="Helical" evidence="8">
    <location>
        <begin position="69"/>
        <end position="87"/>
    </location>
</feature>
<dbReference type="NCBIfam" id="TIGR01726">
    <property type="entry name" value="HEQRo_perm_3TM"/>
    <property type="match status" value="1"/>
</dbReference>
<proteinExistence type="inferred from homology"/>
<dbReference type="InterPro" id="IPR000515">
    <property type="entry name" value="MetI-like"/>
</dbReference>
<evidence type="ECO:0000256" key="5">
    <source>
        <dbReference type="ARBA" id="ARBA00022692"/>
    </source>
</evidence>
<evidence type="ECO:0000313" key="11">
    <source>
        <dbReference type="Proteomes" id="UP000643405"/>
    </source>
</evidence>
<evidence type="ECO:0000256" key="8">
    <source>
        <dbReference type="RuleBase" id="RU363032"/>
    </source>
</evidence>
<dbReference type="Pfam" id="PF00528">
    <property type="entry name" value="BPD_transp_1"/>
    <property type="match status" value="1"/>
</dbReference>
<keyword evidence="7 8" id="KW-0472">Membrane</keyword>
<feature type="transmembrane region" description="Helical" evidence="8">
    <location>
        <begin position="155"/>
        <end position="179"/>
    </location>
</feature>
<dbReference type="PROSITE" id="PS50928">
    <property type="entry name" value="ABC_TM1"/>
    <property type="match status" value="1"/>
</dbReference>
<evidence type="ECO:0000256" key="1">
    <source>
        <dbReference type="ARBA" id="ARBA00004429"/>
    </source>
</evidence>
<evidence type="ECO:0000256" key="2">
    <source>
        <dbReference type="ARBA" id="ARBA00010072"/>
    </source>
</evidence>
<evidence type="ECO:0000256" key="6">
    <source>
        <dbReference type="ARBA" id="ARBA00022989"/>
    </source>
</evidence>
<reference evidence="10" key="1">
    <citation type="submission" date="2020-09" db="EMBL/GenBank/DDBJ databases">
        <title>Genome seq and assembly of Tianweitania sp.</title>
        <authorList>
            <person name="Chhetri G."/>
        </authorList>
    </citation>
    <scope>NUCLEOTIDE SEQUENCE</scope>
    <source>
        <strain evidence="10">Rool2</strain>
    </source>
</reference>
<dbReference type="GO" id="GO:0022857">
    <property type="term" value="F:transmembrane transporter activity"/>
    <property type="evidence" value="ECO:0007669"/>
    <property type="project" value="InterPro"/>
</dbReference>
<comment type="caution">
    <text evidence="10">The sequence shown here is derived from an EMBL/GenBank/DDBJ whole genome shotgun (WGS) entry which is preliminary data.</text>
</comment>
<keyword evidence="3 8" id="KW-0813">Transport</keyword>
<evidence type="ECO:0000313" key="10">
    <source>
        <dbReference type="EMBL" id="MBD0413920.1"/>
    </source>
</evidence>
<evidence type="ECO:0000256" key="3">
    <source>
        <dbReference type="ARBA" id="ARBA00022448"/>
    </source>
</evidence>
<feature type="transmembrane region" description="Helical" evidence="8">
    <location>
        <begin position="191"/>
        <end position="212"/>
    </location>
</feature>
<evidence type="ECO:0000259" key="9">
    <source>
        <dbReference type="PROSITE" id="PS50928"/>
    </source>
</evidence>
<organism evidence="10 11">
    <name type="scientific">Oryzicola mucosus</name>
    <dbReference type="NCBI Taxonomy" id="2767425"/>
    <lineage>
        <taxon>Bacteria</taxon>
        <taxon>Pseudomonadati</taxon>
        <taxon>Pseudomonadota</taxon>
        <taxon>Alphaproteobacteria</taxon>
        <taxon>Hyphomicrobiales</taxon>
        <taxon>Phyllobacteriaceae</taxon>
        <taxon>Oryzicola</taxon>
    </lineage>
</organism>
<protein>
    <submittedName>
        <fullName evidence="10">Amino acid ABC transporter permease</fullName>
    </submittedName>
</protein>
<dbReference type="PANTHER" id="PTHR30614">
    <property type="entry name" value="MEMBRANE COMPONENT OF AMINO ACID ABC TRANSPORTER"/>
    <property type="match status" value="1"/>
</dbReference>
<evidence type="ECO:0000256" key="7">
    <source>
        <dbReference type="ARBA" id="ARBA00023136"/>
    </source>
</evidence>
<dbReference type="EMBL" id="JACVVX010000001">
    <property type="protein sequence ID" value="MBD0413920.1"/>
    <property type="molecule type" value="Genomic_DNA"/>
</dbReference>
<dbReference type="InterPro" id="IPR043429">
    <property type="entry name" value="ArtM/GltK/GlnP/TcyL/YhdX-like"/>
</dbReference>
<feature type="transmembrane region" description="Helical" evidence="8">
    <location>
        <begin position="21"/>
        <end position="44"/>
    </location>
</feature>